<keyword evidence="2" id="KW-1185">Reference proteome</keyword>
<accession>A0ABW4GAL8</accession>
<dbReference type="Proteomes" id="UP001597097">
    <property type="component" value="Unassembled WGS sequence"/>
</dbReference>
<name>A0ABW4GAL8_9ACTN</name>
<evidence type="ECO:0008006" key="3">
    <source>
        <dbReference type="Google" id="ProtNLM"/>
    </source>
</evidence>
<organism evidence="1 2">
    <name type="scientific">Nonomuraea guangzhouensis</name>
    <dbReference type="NCBI Taxonomy" id="1291555"/>
    <lineage>
        <taxon>Bacteria</taxon>
        <taxon>Bacillati</taxon>
        <taxon>Actinomycetota</taxon>
        <taxon>Actinomycetes</taxon>
        <taxon>Streptosporangiales</taxon>
        <taxon>Streptosporangiaceae</taxon>
        <taxon>Nonomuraea</taxon>
    </lineage>
</organism>
<comment type="caution">
    <text evidence="1">The sequence shown here is derived from an EMBL/GenBank/DDBJ whole genome shotgun (WGS) entry which is preliminary data.</text>
</comment>
<evidence type="ECO:0000313" key="2">
    <source>
        <dbReference type="Proteomes" id="UP001597097"/>
    </source>
</evidence>
<evidence type="ECO:0000313" key="1">
    <source>
        <dbReference type="EMBL" id="MFD1539828.1"/>
    </source>
</evidence>
<proteinExistence type="predicted"/>
<reference evidence="2" key="1">
    <citation type="journal article" date="2019" name="Int. J. Syst. Evol. Microbiol.">
        <title>The Global Catalogue of Microorganisms (GCM) 10K type strain sequencing project: providing services to taxonomists for standard genome sequencing and annotation.</title>
        <authorList>
            <consortium name="The Broad Institute Genomics Platform"/>
            <consortium name="The Broad Institute Genome Sequencing Center for Infectious Disease"/>
            <person name="Wu L."/>
            <person name="Ma J."/>
        </authorList>
    </citation>
    <scope>NUCLEOTIDE SEQUENCE [LARGE SCALE GENOMIC DNA]</scope>
    <source>
        <strain evidence="2">CGMCC 1.15399</strain>
    </source>
</reference>
<protein>
    <recommendedName>
        <fullName evidence="3">ABM domain-containing protein</fullName>
    </recommendedName>
</protein>
<dbReference type="EMBL" id="JBHUCM010000018">
    <property type="protein sequence ID" value="MFD1539828.1"/>
    <property type="molecule type" value="Genomic_DNA"/>
</dbReference>
<gene>
    <name evidence="1" type="ORF">ACFSJ0_22440</name>
</gene>
<dbReference type="RefSeq" id="WP_219533483.1">
    <property type="nucleotide sequence ID" value="NZ_JAHKRM010000018.1"/>
</dbReference>
<sequence>MTPSPIFSNPLPLPTEPYRPRRTEWLGVTERAGWRLKLIAIAAGSELPGDAETEAALEAAERDLPQPARSGTRLGAGFLVLHRGTEALWVLVCWWEADILYERLWRADLGTTNLRPVPPEGPTACVWELQAIDHERRAWIRYVLERPATPDLSGYLTSGPVAERTAS</sequence>